<proteinExistence type="predicted"/>
<dbReference type="EMBL" id="JAEVFJ010000052">
    <property type="protein sequence ID" value="KAH8081330.1"/>
    <property type="molecule type" value="Genomic_DNA"/>
</dbReference>
<accession>A0A8K0UF97</accession>
<feature type="domain" description="DUF6535" evidence="2">
    <location>
        <begin position="23"/>
        <end position="199"/>
    </location>
</feature>
<dbReference type="Pfam" id="PF20153">
    <property type="entry name" value="DUF6535"/>
    <property type="match status" value="1"/>
</dbReference>
<feature type="transmembrane region" description="Helical" evidence="1">
    <location>
        <begin position="180"/>
        <end position="198"/>
    </location>
</feature>
<dbReference type="Proteomes" id="UP000813824">
    <property type="component" value="Unassembled WGS sequence"/>
</dbReference>
<protein>
    <recommendedName>
        <fullName evidence="2">DUF6535 domain-containing protein</fullName>
    </recommendedName>
</protein>
<dbReference type="InterPro" id="IPR045338">
    <property type="entry name" value="DUF6535"/>
</dbReference>
<keyword evidence="4" id="KW-1185">Reference proteome</keyword>
<feature type="transmembrane region" description="Helical" evidence="1">
    <location>
        <begin position="48"/>
        <end position="67"/>
    </location>
</feature>
<name>A0A8K0UF97_9AGAR</name>
<dbReference type="OrthoDB" id="3247591at2759"/>
<evidence type="ECO:0000259" key="2">
    <source>
        <dbReference type="Pfam" id="PF20153"/>
    </source>
</evidence>
<comment type="caution">
    <text evidence="3">The sequence shown here is derived from an EMBL/GenBank/DDBJ whole genome shotgun (WGS) entry which is preliminary data.</text>
</comment>
<gene>
    <name evidence="3" type="ORF">BXZ70DRAFT_901256</name>
</gene>
<evidence type="ECO:0000256" key="1">
    <source>
        <dbReference type="SAM" id="Phobius"/>
    </source>
</evidence>
<feature type="transmembrane region" description="Helical" evidence="1">
    <location>
        <begin position="118"/>
        <end position="140"/>
    </location>
</feature>
<keyword evidence="1" id="KW-0812">Transmembrane</keyword>
<feature type="transmembrane region" description="Helical" evidence="1">
    <location>
        <begin position="204"/>
        <end position="229"/>
    </location>
</feature>
<evidence type="ECO:0000313" key="3">
    <source>
        <dbReference type="EMBL" id="KAH8081330.1"/>
    </source>
</evidence>
<sequence>MLNILRKSTIFPRAGDSPWSRFWYTYNLEAEEYDREFLQRYQGDMNNTMIFSGLLVAALATFASMTVNDLSPDPNLLMLVLVQNILISVNSTAGTVPQGIPLPAWEGPSVSVVWYQTLLYASLACSLLVALGAVLAAQWLSRYSAVDERGTAEDRCKRRQQKFDGLEAWRFRIFLEALPILLQFSLFLFSVSLCAYMWNQQRIIASVLIALNGLGGLLWAYTVVVSTVYPDSPYDTPLSDLLAQSFKRSSNATASLLRYSRLANTPAGFVGV</sequence>
<keyword evidence="1" id="KW-1133">Transmembrane helix</keyword>
<organism evidence="3 4">
    <name type="scientific">Cristinia sonorae</name>
    <dbReference type="NCBI Taxonomy" id="1940300"/>
    <lineage>
        <taxon>Eukaryota</taxon>
        <taxon>Fungi</taxon>
        <taxon>Dikarya</taxon>
        <taxon>Basidiomycota</taxon>
        <taxon>Agaricomycotina</taxon>
        <taxon>Agaricomycetes</taxon>
        <taxon>Agaricomycetidae</taxon>
        <taxon>Agaricales</taxon>
        <taxon>Pleurotineae</taxon>
        <taxon>Stephanosporaceae</taxon>
        <taxon>Cristinia</taxon>
    </lineage>
</organism>
<dbReference type="AlphaFoldDB" id="A0A8K0UF97"/>
<evidence type="ECO:0000313" key="4">
    <source>
        <dbReference type="Proteomes" id="UP000813824"/>
    </source>
</evidence>
<reference evidence="3" key="1">
    <citation type="journal article" date="2021" name="New Phytol.">
        <title>Evolutionary innovations through gain and loss of genes in the ectomycorrhizal Boletales.</title>
        <authorList>
            <person name="Wu G."/>
            <person name="Miyauchi S."/>
            <person name="Morin E."/>
            <person name="Kuo A."/>
            <person name="Drula E."/>
            <person name="Varga T."/>
            <person name="Kohler A."/>
            <person name="Feng B."/>
            <person name="Cao Y."/>
            <person name="Lipzen A."/>
            <person name="Daum C."/>
            <person name="Hundley H."/>
            <person name="Pangilinan J."/>
            <person name="Johnson J."/>
            <person name="Barry K."/>
            <person name="LaButti K."/>
            <person name="Ng V."/>
            <person name="Ahrendt S."/>
            <person name="Min B."/>
            <person name="Choi I.G."/>
            <person name="Park H."/>
            <person name="Plett J.M."/>
            <person name="Magnuson J."/>
            <person name="Spatafora J.W."/>
            <person name="Nagy L.G."/>
            <person name="Henrissat B."/>
            <person name="Grigoriev I.V."/>
            <person name="Yang Z.L."/>
            <person name="Xu J."/>
            <person name="Martin F.M."/>
        </authorList>
    </citation>
    <scope>NUCLEOTIDE SEQUENCE</scope>
    <source>
        <strain evidence="3">KKN 215</strain>
    </source>
</reference>
<keyword evidence="1" id="KW-0472">Membrane</keyword>